<evidence type="ECO:0000313" key="2">
    <source>
        <dbReference type="EMBL" id="PHN01527.1"/>
    </source>
</evidence>
<dbReference type="Proteomes" id="UP000223913">
    <property type="component" value="Unassembled WGS sequence"/>
</dbReference>
<name>A0A2D0MZ83_FLAN2</name>
<keyword evidence="3" id="KW-1185">Reference proteome</keyword>
<dbReference type="EMBL" id="PDUD01000053">
    <property type="protein sequence ID" value="PHN01527.1"/>
    <property type="molecule type" value="Genomic_DNA"/>
</dbReference>
<reference evidence="2 3" key="1">
    <citation type="submission" date="2017-10" db="EMBL/GenBank/DDBJ databases">
        <title>The draft genome sequence of Lewinella nigricans NBRC 102662.</title>
        <authorList>
            <person name="Wang K."/>
        </authorList>
    </citation>
    <scope>NUCLEOTIDE SEQUENCE [LARGE SCALE GENOMIC DNA]</scope>
    <source>
        <strain evidence="2 3">NBRC 102662</strain>
    </source>
</reference>
<feature type="transmembrane region" description="Helical" evidence="1">
    <location>
        <begin position="20"/>
        <end position="45"/>
    </location>
</feature>
<dbReference type="AlphaFoldDB" id="A0A2D0MZ83"/>
<sequence>MLPASDLRLPNLYRKTPKMILLEIIAYFFVDLLFEGLIMGIVRFFRKLGQLFAGKNRTEKQPKRK</sequence>
<evidence type="ECO:0000313" key="3">
    <source>
        <dbReference type="Proteomes" id="UP000223913"/>
    </source>
</evidence>
<proteinExistence type="predicted"/>
<gene>
    <name evidence="2" type="ORF">CRP01_36625</name>
</gene>
<comment type="caution">
    <text evidence="2">The sequence shown here is derived from an EMBL/GenBank/DDBJ whole genome shotgun (WGS) entry which is preliminary data.</text>
</comment>
<keyword evidence="1" id="KW-0812">Transmembrane</keyword>
<keyword evidence="1" id="KW-0472">Membrane</keyword>
<keyword evidence="1" id="KW-1133">Transmembrane helix</keyword>
<accession>A0A2D0MZ83</accession>
<organism evidence="2 3">
    <name type="scientific">Flavilitoribacter nigricans (strain ATCC 23147 / DSM 23189 / NBRC 102662 / NCIMB 1420 / SS-2)</name>
    <name type="common">Lewinella nigricans</name>
    <dbReference type="NCBI Taxonomy" id="1122177"/>
    <lineage>
        <taxon>Bacteria</taxon>
        <taxon>Pseudomonadati</taxon>
        <taxon>Bacteroidota</taxon>
        <taxon>Saprospiria</taxon>
        <taxon>Saprospirales</taxon>
        <taxon>Lewinellaceae</taxon>
        <taxon>Flavilitoribacter</taxon>
    </lineage>
</organism>
<evidence type="ECO:0000256" key="1">
    <source>
        <dbReference type="SAM" id="Phobius"/>
    </source>
</evidence>
<protein>
    <submittedName>
        <fullName evidence="2">Uncharacterized protein</fullName>
    </submittedName>
</protein>